<dbReference type="Proteomes" id="UP001501009">
    <property type="component" value="Unassembled WGS sequence"/>
</dbReference>
<protein>
    <submittedName>
        <fullName evidence="1">Uncharacterized protein</fullName>
    </submittedName>
</protein>
<gene>
    <name evidence="1" type="ORF">GCM10022403_080340</name>
</gene>
<evidence type="ECO:0000313" key="2">
    <source>
        <dbReference type="Proteomes" id="UP001501009"/>
    </source>
</evidence>
<accession>A0ABP7J5R6</accession>
<proteinExistence type="predicted"/>
<keyword evidence="2" id="KW-1185">Reference proteome</keyword>
<name>A0ABP7J5R6_9ACTN</name>
<evidence type="ECO:0000313" key="1">
    <source>
        <dbReference type="EMBL" id="GAA3835544.1"/>
    </source>
</evidence>
<reference evidence="2" key="1">
    <citation type="journal article" date="2019" name="Int. J. Syst. Evol. Microbiol.">
        <title>The Global Catalogue of Microorganisms (GCM) 10K type strain sequencing project: providing services to taxonomists for standard genome sequencing and annotation.</title>
        <authorList>
            <consortium name="The Broad Institute Genomics Platform"/>
            <consortium name="The Broad Institute Genome Sequencing Center for Infectious Disease"/>
            <person name="Wu L."/>
            <person name="Ma J."/>
        </authorList>
    </citation>
    <scope>NUCLEOTIDE SEQUENCE [LARGE SCALE GENOMIC DNA]</scope>
    <source>
        <strain evidence="2">JCM 17138</strain>
    </source>
</reference>
<organism evidence="1 2">
    <name type="scientific">Streptomyces coacervatus</name>
    <dbReference type="NCBI Taxonomy" id="647381"/>
    <lineage>
        <taxon>Bacteria</taxon>
        <taxon>Bacillati</taxon>
        <taxon>Actinomycetota</taxon>
        <taxon>Actinomycetes</taxon>
        <taxon>Kitasatosporales</taxon>
        <taxon>Streptomycetaceae</taxon>
        <taxon>Streptomyces</taxon>
    </lineage>
</organism>
<sequence>MNDHTPTPDRIAREAHSIHEFISWGLAACDGHLQQARITFGFSSLWAITRPEVRRYVLLLVAWEARSATVDLAEAPSITGPYARDFIQSAAEWTRQNPGDTVELFCTSQHSAYNVASSLAFDRDDHAVSLQTVLLLAALAPKSEAQ</sequence>
<dbReference type="EMBL" id="BAABDE010000031">
    <property type="protein sequence ID" value="GAA3835544.1"/>
    <property type="molecule type" value="Genomic_DNA"/>
</dbReference>
<dbReference type="RefSeq" id="WP_275775926.1">
    <property type="nucleotide sequence ID" value="NZ_BAABDE010000031.1"/>
</dbReference>
<comment type="caution">
    <text evidence="1">The sequence shown here is derived from an EMBL/GenBank/DDBJ whole genome shotgun (WGS) entry which is preliminary data.</text>
</comment>